<feature type="signal peptide" evidence="4">
    <location>
        <begin position="1"/>
        <end position="31"/>
    </location>
</feature>
<dbReference type="Proteomes" id="UP000637720">
    <property type="component" value="Unassembled WGS sequence"/>
</dbReference>
<dbReference type="EMBL" id="BMOF01000071">
    <property type="protein sequence ID" value="GGK08044.1"/>
    <property type="molecule type" value="Genomic_DNA"/>
</dbReference>
<dbReference type="PANTHER" id="PTHR33376:SF7">
    <property type="entry name" value="C4-DICARBOXYLATE-BINDING PROTEIN DCTB"/>
    <property type="match status" value="1"/>
</dbReference>
<dbReference type="Pfam" id="PF03480">
    <property type="entry name" value="DctP"/>
    <property type="match status" value="1"/>
</dbReference>
<dbReference type="NCBIfam" id="NF037995">
    <property type="entry name" value="TRAP_S1"/>
    <property type="match status" value="1"/>
</dbReference>
<dbReference type="PIRSF" id="PIRSF006470">
    <property type="entry name" value="DctB"/>
    <property type="match status" value="1"/>
</dbReference>
<dbReference type="GO" id="GO:0055085">
    <property type="term" value="P:transmembrane transport"/>
    <property type="evidence" value="ECO:0007669"/>
    <property type="project" value="InterPro"/>
</dbReference>
<gene>
    <name evidence="5" type="ORF">GCM10007043_22630</name>
</gene>
<keyword evidence="3 4" id="KW-0732">Signal</keyword>
<keyword evidence="2" id="KW-0813">Transport</keyword>
<dbReference type="NCBIfam" id="TIGR00787">
    <property type="entry name" value="dctP"/>
    <property type="match status" value="1"/>
</dbReference>
<proteinExistence type="inferred from homology"/>
<dbReference type="RefSeq" id="WP_188818163.1">
    <property type="nucleotide sequence ID" value="NZ_BMOF01000071.1"/>
</dbReference>
<evidence type="ECO:0000313" key="5">
    <source>
        <dbReference type="EMBL" id="GGK08044.1"/>
    </source>
</evidence>
<dbReference type="PROSITE" id="PS51257">
    <property type="entry name" value="PROKAR_LIPOPROTEIN"/>
    <property type="match status" value="1"/>
</dbReference>
<comment type="similarity">
    <text evidence="1">Belongs to the bacterial solute-binding protein 7 family.</text>
</comment>
<evidence type="ECO:0000313" key="6">
    <source>
        <dbReference type="Proteomes" id="UP000637720"/>
    </source>
</evidence>
<dbReference type="GO" id="GO:0030288">
    <property type="term" value="C:outer membrane-bounded periplasmic space"/>
    <property type="evidence" value="ECO:0007669"/>
    <property type="project" value="InterPro"/>
</dbReference>
<dbReference type="AlphaFoldDB" id="A0A8J3FD32"/>
<feature type="chain" id="PRO_5039049667" evidence="4">
    <location>
        <begin position="32"/>
        <end position="344"/>
    </location>
</feature>
<dbReference type="Gene3D" id="3.40.190.170">
    <property type="entry name" value="Bacterial extracellular solute-binding protein, family 7"/>
    <property type="match status" value="1"/>
</dbReference>
<name>A0A8J3FD32_9BACI</name>
<keyword evidence="6" id="KW-1185">Reference proteome</keyword>
<evidence type="ECO:0000256" key="2">
    <source>
        <dbReference type="ARBA" id="ARBA00022448"/>
    </source>
</evidence>
<reference evidence="5" key="1">
    <citation type="journal article" date="2014" name="Int. J. Syst. Evol. Microbiol.">
        <title>Complete genome sequence of Corynebacterium casei LMG S-19264T (=DSM 44701T), isolated from a smear-ripened cheese.</title>
        <authorList>
            <consortium name="US DOE Joint Genome Institute (JGI-PGF)"/>
            <person name="Walter F."/>
            <person name="Albersmeier A."/>
            <person name="Kalinowski J."/>
            <person name="Ruckert C."/>
        </authorList>
    </citation>
    <scope>NUCLEOTIDE SEQUENCE</scope>
    <source>
        <strain evidence="5">JCM 14719</strain>
    </source>
</reference>
<comment type="caution">
    <text evidence="5">The sequence shown here is derived from an EMBL/GenBank/DDBJ whole genome shotgun (WGS) entry which is preliminary data.</text>
</comment>
<dbReference type="InterPro" id="IPR004682">
    <property type="entry name" value="TRAP_DctP"/>
</dbReference>
<evidence type="ECO:0000256" key="1">
    <source>
        <dbReference type="ARBA" id="ARBA00009023"/>
    </source>
</evidence>
<organism evidence="5 6">
    <name type="scientific">Calditerricola satsumensis</name>
    <dbReference type="NCBI Taxonomy" id="373054"/>
    <lineage>
        <taxon>Bacteria</taxon>
        <taxon>Bacillati</taxon>
        <taxon>Bacillota</taxon>
        <taxon>Bacilli</taxon>
        <taxon>Bacillales</taxon>
        <taxon>Bacillaceae</taxon>
        <taxon>Calditerricola</taxon>
    </lineage>
</organism>
<dbReference type="InterPro" id="IPR038404">
    <property type="entry name" value="TRAP_DctP_sf"/>
</dbReference>
<dbReference type="InterPro" id="IPR018389">
    <property type="entry name" value="DctP_fam"/>
</dbReference>
<sequence>MRAIGKRLWMATLAAVLALAAAGCGSPASNGAGQGDANSGEPIVIKFSHVTTPDSPKGQAAEKFKELAEQKTNGRVKVEVFPSGQLYGDKEELEALQAGNVQMIAPSVTKLVGLNPAFQIVDMPFLFNSREAVLKFWDGELGQKLMKSLEPHGILGLAMWENGFKQFTNSKRPLKRPEDFKGLKFRTQAGKVLEAQFKALGAGAATIPFNETYVALQQGTVDGQENTFNNIDTQRYAEVQKYLTVSNHGRLDYVVLVNKSFWEGLPEDIRKALEEALKEATEFERQLAYELDQKSFENLKKAGMEVYELTEEDKEAFRKALEPVYAEFADVIGKEFIDGARALK</sequence>
<evidence type="ECO:0000256" key="4">
    <source>
        <dbReference type="SAM" id="SignalP"/>
    </source>
</evidence>
<dbReference type="FunFam" id="3.40.190.170:FF:000001">
    <property type="entry name" value="TRAP dicarboxylate transporter, DctP subunit"/>
    <property type="match status" value="1"/>
</dbReference>
<dbReference type="CDD" id="cd13674">
    <property type="entry name" value="PBP2_TRAP_SBP_like_1"/>
    <property type="match status" value="1"/>
</dbReference>
<dbReference type="SUPFAM" id="SSF53850">
    <property type="entry name" value="Periplasmic binding protein-like II"/>
    <property type="match status" value="1"/>
</dbReference>
<dbReference type="PANTHER" id="PTHR33376">
    <property type="match status" value="1"/>
</dbReference>
<protein>
    <submittedName>
        <fullName evidence="5">C4-dicarboxylate ABC transporter</fullName>
    </submittedName>
</protein>
<evidence type="ECO:0000256" key="3">
    <source>
        <dbReference type="ARBA" id="ARBA00022729"/>
    </source>
</evidence>
<accession>A0A8J3FD32</accession>
<reference evidence="5" key="2">
    <citation type="submission" date="2020-09" db="EMBL/GenBank/DDBJ databases">
        <authorList>
            <person name="Sun Q."/>
            <person name="Ohkuma M."/>
        </authorList>
    </citation>
    <scope>NUCLEOTIDE SEQUENCE</scope>
    <source>
        <strain evidence="5">JCM 14719</strain>
    </source>
</reference>